<dbReference type="EMBL" id="CP134845">
    <property type="protein sequence ID" value="WNL15192.1"/>
    <property type="molecule type" value="Genomic_DNA"/>
</dbReference>
<evidence type="ECO:0000313" key="6">
    <source>
        <dbReference type="EMBL" id="WNL26335.1"/>
    </source>
</evidence>
<evidence type="ECO:0000313" key="3">
    <source>
        <dbReference type="EMBL" id="WNL18926.1"/>
    </source>
</evidence>
<name>A0AA96CZ55_9BACT</name>
<dbReference type="EMBL" id="CP134850">
    <property type="protein sequence ID" value="WNL21065.1"/>
    <property type="molecule type" value="Genomic_DNA"/>
</dbReference>
<proteinExistence type="predicted"/>
<evidence type="ECO:0000313" key="1">
    <source>
        <dbReference type="EMBL" id="WNL11748.1"/>
    </source>
</evidence>
<reference evidence="3" key="1">
    <citation type="submission" date="2023-09" db="EMBL/GenBank/DDBJ databases">
        <title>Arcobacter tbilisiensis sp. nov. isolated from chicken meat in Tbilisi, Georgia.</title>
        <authorList>
            <person name="Matthias R."/>
            <person name="Zautner A.E."/>
        </authorList>
    </citation>
    <scope>NUCLEOTIDE SEQUENCE</scope>
    <source>
        <strain evidence="6">LEO 70</strain>
        <strain evidence="5">LEO 74</strain>
        <strain evidence="4">LEO 79</strain>
        <strain evidence="3">LEO 99</strain>
    </source>
</reference>
<dbReference type="EMBL" id="CP134852">
    <property type="protein sequence ID" value="WNL26335.1"/>
    <property type="molecule type" value="Genomic_DNA"/>
</dbReference>
<sequence length="109" mass="13023">MNILTVDTGNTKLDEAYKRIQVHICTYDKVDEFINYFKSITKDKKEDELLNWLLKVLFWEFKYGREANAYRENMSDWEVLLNACSDDEKVKLEAWIKTQLSKKGVYENV</sequence>
<evidence type="ECO:0000313" key="4">
    <source>
        <dbReference type="EMBL" id="WNL21065.1"/>
    </source>
</evidence>
<protein>
    <submittedName>
        <fullName evidence="3">Uncharacterized protein</fullName>
    </submittedName>
</protein>
<dbReference type="EMBL" id="CP134851">
    <property type="protein sequence ID" value="WNL22773.1"/>
    <property type="molecule type" value="Genomic_DNA"/>
</dbReference>
<evidence type="ECO:0000313" key="2">
    <source>
        <dbReference type="EMBL" id="WNL15192.1"/>
    </source>
</evidence>
<accession>A0AA96CZ55</accession>
<dbReference type="EMBL" id="CP134844">
    <property type="protein sequence ID" value="WNL11748.1"/>
    <property type="molecule type" value="Genomic_DNA"/>
</dbReference>
<evidence type="ECO:0000313" key="5">
    <source>
        <dbReference type="EMBL" id="WNL22773.1"/>
    </source>
</evidence>
<dbReference type="EMBL" id="CP134849">
    <property type="protein sequence ID" value="WNL18926.1"/>
    <property type="molecule type" value="Genomic_DNA"/>
</dbReference>
<dbReference type="AlphaFoldDB" id="A0AA96CZ55"/>
<organism evidence="3">
    <name type="scientific">Arcobacter sp. AZ-2023</name>
    <dbReference type="NCBI Taxonomy" id="3074453"/>
    <lineage>
        <taxon>Bacteria</taxon>
        <taxon>Pseudomonadati</taxon>
        <taxon>Campylobacterota</taxon>
        <taxon>Epsilonproteobacteria</taxon>
        <taxon>Campylobacterales</taxon>
        <taxon>Arcobacteraceae</taxon>
        <taxon>Arcobacter</taxon>
    </lineage>
</organism>
<reference evidence="1" key="2">
    <citation type="submission" date="2023-09" db="EMBL/GenBank/DDBJ databases">
        <title>Characterization of Arcobacter Isolates from Retail Chicken Sold in Supermarkets in Tbilisi, Georgia.</title>
        <authorList>
            <person name="Matthias R."/>
            <person name="Zautner A.E."/>
        </authorList>
    </citation>
    <scope>NUCLEOTIDE SEQUENCE</scope>
    <source>
        <strain evidence="2">LEO 108</strain>
        <strain evidence="1">LEO 109</strain>
    </source>
</reference>
<gene>
    <name evidence="2" type="ORF">RJG51_03120</name>
    <name evidence="1" type="ORF">RJG52_07370</name>
    <name evidence="3" type="ORF">RJG53_10120</name>
    <name evidence="5" type="ORF">RJG55_07375</name>
    <name evidence="4" type="ORF">RJG56_10000</name>
    <name evidence="6" type="ORF">RJG57_03995</name>
</gene>